<dbReference type="Proteomes" id="UP000326396">
    <property type="component" value="Linkage Group LG5"/>
</dbReference>
<proteinExistence type="predicted"/>
<comment type="caution">
    <text evidence="1">The sequence shown here is derived from an EMBL/GenBank/DDBJ whole genome shotgun (WGS) entry which is preliminary data.</text>
</comment>
<gene>
    <name evidence="1" type="ORF">E3N88_31425</name>
</gene>
<evidence type="ECO:0000313" key="1">
    <source>
        <dbReference type="EMBL" id="KAD3642201.1"/>
    </source>
</evidence>
<protein>
    <submittedName>
        <fullName evidence="1">Uncharacterized protein</fullName>
    </submittedName>
</protein>
<dbReference type="EMBL" id="SZYD01000015">
    <property type="protein sequence ID" value="KAD3642201.1"/>
    <property type="molecule type" value="Genomic_DNA"/>
</dbReference>
<name>A0A5N6MPC7_9ASTR</name>
<dbReference type="AlphaFoldDB" id="A0A5N6MPC7"/>
<evidence type="ECO:0000313" key="2">
    <source>
        <dbReference type="Proteomes" id="UP000326396"/>
    </source>
</evidence>
<keyword evidence="2" id="KW-1185">Reference proteome</keyword>
<organism evidence="1 2">
    <name type="scientific">Mikania micrantha</name>
    <name type="common">bitter vine</name>
    <dbReference type="NCBI Taxonomy" id="192012"/>
    <lineage>
        <taxon>Eukaryota</taxon>
        <taxon>Viridiplantae</taxon>
        <taxon>Streptophyta</taxon>
        <taxon>Embryophyta</taxon>
        <taxon>Tracheophyta</taxon>
        <taxon>Spermatophyta</taxon>
        <taxon>Magnoliopsida</taxon>
        <taxon>eudicotyledons</taxon>
        <taxon>Gunneridae</taxon>
        <taxon>Pentapetalae</taxon>
        <taxon>asterids</taxon>
        <taxon>campanulids</taxon>
        <taxon>Asterales</taxon>
        <taxon>Asteraceae</taxon>
        <taxon>Asteroideae</taxon>
        <taxon>Heliantheae alliance</taxon>
        <taxon>Eupatorieae</taxon>
        <taxon>Mikania</taxon>
    </lineage>
</organism>
<sequence>MSQNQTSSEMELTGVMRLGFQGHGLNDCQPFAMGKGGFIGADLVDKGLDDGHWVVFLNYSEGKKKERKVG</sequence>
<accession>A0A5N6MPC7</accession>
<reference evidence="1 2" key="1">
    <citation type="submission" date="2019-05" db="EMBL/GenBank/DDBJ databases">
        <title>Mikania micrantha, genome provides insights into the molecular mechanism of rapid growth.</title>
        <authorList>
            <person name="Liu B."/>
        </authorList>
    </citation>
    <scope>NUCLEOTIDE SEQUENCE [LARGE SCALE GENOMIC DNA]</scope>
    <source>
        <strain evidence="1">NLD-2019</strain>
        <tissue evidence="1">Leaf</tissue>
    </source>
</reference>